<dbReference type="EMBL" id="MEIA01000012">
    <property type="protein sequence ID" value="OJF15766.1"/>
    <property type="molecule type" value="Genomic_DNA"/>
</dbReference>
<sequence>MRLADVVADVFEVDPADVVDEATPATLENWTSLRHIQLVVALEAAYGVSFSSQEIRGFKSVGDVRRALADKGTGVDEEALA</sequence>
<dbReference type="Gene3D" id="1.10.1200.10">
    <property type="entry name" value="ACP-like"/>
    <property type="match status" value="1"/>
</dbReference>
<dbReference type="PROSITE" id="PS50075">
    <property type="entry name" value="CARRIER"/>
    <property type="match status" value="1"/>
</dbReference>
<dbReference type="InterPro" id="IPR009081">
    <property type="entry name" value="PP-bd_ACP"/>
</dbReference>
<name>A0A1K0GTH7_9ACTN</name>
<dbReference type="RefSeq" id="WP_071803107.1">
    <property type="nucleotide sequence ID" value="NZ_MEIA01000012.1"/>
</dbReference>
<gene>
    <name evidence="2" type="ORF">BG844_02645</name>
</gene>
<reference evidence="2 3" key="1">
    <citation type="submission" date="2016-09" db="EMBL/GenBank/DDBJ databases">
        <title>Couchioplanes caeruleus draft genome sequence.</title>
        <authorList>
            <person name="Sheehan J."/>
            <person name="Caffrey P."/>
        </authorList>
    </citation>
    <scope>NUCLEOTIDE SEQUENCE [LARGE SCALE GENOMIC DNA]</scope>
    <source>
        <strain evidence="2 3">DSM 43634</strain>
    </source>
</reference>
<feature type="domain" description="Carrier" evidence="1">
    <location>
        <begin position="1"/>
        <end position="72"/>
    </location>
</feature>
<dbReference type="InterPro" id="IPR036736">
    <property type="entry name" value="ACP-like_sf"/>
</dbReference>
<evidence type="ECO:0000313" key="3">
    <source>
        <dbReference type="Proteomes" id="UP000182486"/>
    </source>
</evidence>
<evidence type="ECO:0000259" key="1">
    <source>
        <dbReference type="PROSITE" id="PS50075"/>
    </source>
</evidence>
<proteinExistence type="predicted"/>
<comment type="caution">
    <text evidence="2">The sequence shown here is derived from an EMBL/GenBank/DDBJ whole genome shotgun (WGS) entry which is preliminary data.</text>
</comment>
<dbReference type="Pfam" id="PF00550">
    <property type="entry name" value="PP-binding"/>
    <property type="match status" value="1"/>
</dbReference>
<evidence type="ECO:0000313" key="2">
    <source>
        <dbReference type="EMBL" id="OJF15766.1"/>
    </source>
</evidence>
<dbReference type="Proteomes" id="UP000182486">
    <property type="component" value="Unassembled WGS sequence"/>
</dbReference>
<accession>A0A1K0GTH7</accession>
<dbReference type="SUPFAM" id="SSF47336">
    <property type="entry name" value="ACP-like"/>
    <property type="match status" value="1"/>
</dbReference>
<dbReference type="AlphaFoldDB" id="A0A1K0GTH7"/>
<protein>
    <submittedName>
        <fullName evidence="2">Acyl carrier protein</fullName>
    </submittedName>
</protein>
<keyword evidence="3" id="KW-1185">Reference proteome</keyword>
<organism evidence="2 3">
    <name type="scientific">Couchioplanes caeruleus subsp. caeruleus</name>
    <dbReference type="NCBI Taxonomy" id="56427"/>
    <lineage>
        <taxon>Bacteria</taxon>
        <taxon>Bacillati</taxon>
        <taxon>Actinomycetota</taxon>
        <taxon>Actinomycetes</taxon>
        <taxon>Micromonosporales</taxon>
        <taxon>Micromonosporaceae</taxon>
        <taxon>Couchioplanes</taxon>
    </lineage>
</organism>